<organism evidence="1 2">
    <name type="scientific">Deinococcus peraridilitoris (strain DSM 19664 / LMG 22246 / CIP 109416 / KR-200)</name>
    <dbReference type="NCBI Taxonomy" id="937777"/>
    <lineage>
        <taxon>Bacteria</taxon>
        <taxon>Thermotogati</taxon>
        <taxon>Deinococcota</taxon>
        <taxon>Deinococci</taxon>
        <taxon>Deinococcales</taxon>
        <taxon>Deinococcaceae</taxon>
        <taxon>Deinococcus</taxon>
    </lineage>
</organism>
<sequence length="151" mass="16479">MTHKSSSLDGIPNALEFYLLSRACADGTPEEGMIGELLEHEAQFALMAMLKAGRLKLVNGGYALTYAGEDRLDELFEQADVVEEDLPSRVLRLMATLADLDVHQISRALGVKLGSATRSTSYLLQEGLLSRRPKPSGGHRGRTAYVYVRAA</sequence>
<gene>
    <name evidence="1" type="ordered locus">Deipe_3176</name>
</gene>
<dbReference type="RefSeq" id="WP_015236917.1">
    <property type="nucleotide sequence ID" value="NC_019793.1"/>
</dbReference>
<dbReference type="Proteomes" id="UP000010467">
    <property type="component" value="Chromosome"/>
</dbReference>
<protein>
    <submittedName>
        <fullName evidence="1">Uncharacterized protein</fullName>
    </submittedName>
</protein>
<reference evidence="2" key="1">
    <citation type="submission" date="2012-03" db="EMBL/GenBank/DDBJ databases">
        <title>Complete sequence of chromosome of Deinococcus peraridilitoris DSM 19664.</title>
        <authorList>
            <person name="Lucas S."/>
            <person name="Copeland A."/>
            <person name="Lapidus A."/>
            <person name="Glavina del Rio T."/>
            <person name="Dalin E."/>
            <person name="Tice H."/>
            <person name="Bruce D."/>
            <person name="Goodwin L."/>
            <person name="Pitluck S."/>
            <person name="Peters L."/>
            <person name="Mikhailova N."/>
            <person name="Lu M."/>
            <person name="Kyrpides N."/>
            <person name="Mavromatis K."/>
            <person name="Ivanova N."/>
            <person name="Brettin T."/>
            <person name="Detter J.C."/>
            <person name="Han C."/>
            <person name="Larimer F."/>
            <person name="Land M."/>
            <person name="Hauser L."/>
            <person name="Markowitz V."/>
            <person name="Cheng J.-F."/>
            <person name="Hugenholtz P."/>
            <person name="Woyke T."/>
            <person name="Wu D."/>
            <person name="Pukall R."/>
            <person name="Steenblock K."/>
            <person name="Brambilla E."/>
            <person name="Klenk H.-P."/>
            <person name="Eisen J.A."/>
        </authorList>
    </citation>
    <scope>NUCLEOTIDE SEQUENCE [LARGE SCALE GENOMIC DNA]</scope>
    <source>
        <strain evidence="2">DSM 19664 / LMG 22246 / CIP 109416 / KR-200</strain>
    </source>
</reference>
<keyword evidence="2" id="KW-1185">Reference proteome</keyword>
<name>L0A5C5_DEIPD</name>
<dbReference type="EMBL" id="CP003382">
    <property type="protein sequence ID" value="AFZ68619.1"/>
    <property type="molecule type" value="Genomic_DNA"/>
</dbReference>
<evidence type="ECO:0000313" key="2">
    <source>
        <dbReference type="Proteomes" id="UP000010467"/>
    </source>
</evidence>
<dbReference type="KEGG" id="dpd:Deipe_3176"/>
<dbReference type="InterPro" id="IPR036390">
    <property type="entry name" value="WH_DNA-bd_sf"/>
</dbReference>
<dbReference type="PATRIC" id="fig|937777.3.peg.3189"/>
<dbReference type="HOGENOM" id="CLU_1728384_0_0_0"/>
<evidence type="ECO:0000313" key="1">
    <source>
        <dbReference type="EMBL" id="AFZ68619.1"/>
    </source>
</evidence>
<proteinExistence type="predicted"/>
<dbReference type="AlphaFoldDB" id="L0A5C5"/>
<dbReference type="SUPFAM" id="SSF46785">
    <property type="entry name" value="Winged helix' DNA-binding domain"/>
    <property type="match status" value="1"/>
</dbReference>
<accession>L0A5C5</accession>